<proteinExistence type="predicted"/>
<comment type="caution">
    <text evidence="2">The sequence shown here is derived from an EMBL/GenBank/DDBJ whole genome shotgun (WGS) entry which is preliminary data.</text>
</comment>
<keyword evidence="1" id="KW-0472">Membrane</keyword>
<sequence>MNINRRIIYLLVAVVVTVPLIIKIAMPVRVSPPVQLAYDKLDELKPGSVVLLSTDYEAGTMPELYPMTIAILKHLFSRDIKVLLMSMYALGVPIGTMALDEVAAEYDKKYGEDYAILGFKPGLNVVIVAMGSEIRDAFPTDYAGTPLEDLPVMKGVDNYDDIPILIDLCSGSTLDSWVMFAQARFGQRIIAGCTAVMATSFYPYLNAGQIEGLIGGLKGAAEYEKLIESPAVATSGMPAQSFMHILILVLIIIGNISFFIERRRKRRS</sequence>
<keyword evidence="1" id="KW-1133">Transmembrane helix</keyword>
<evidence type="ECO:0000256" key="1">
    <source>
        <dbReference type="SAM" id="Phobius"/>
    </source>
</evidence>
<reference evidence="2 3" key="1">
    <citation type="submission" date="2017-07" db="EMBL/GenBank/DDBJ databases">
        <title>Recovery of genomes from metagenomes via a dereplication, aggregation, and scoring strategy.</title>
        <authorList>
            <person name="Sieber C.M."/>
            <person name="Probst A.J."/>
            <person name="Sharrar A."/>
            <person name="Thomas B.C."/>
            <person name="Hess M."/>
            <person name="Tringe S.G."/>
            <person name="Banfield J.F."/>
        </authorList>
    </citation>
    <scope>NUCLEOTIDE SEQUENCE [LARGE SCALE GENOMIC DNA]</scope>
    <source>
        <strain evidence="2">JGI_Cruoil_03_44_89</strain>
    </source>
</reference>
<accession>A0A235BYW0</accession>
<dbReference type="AlphaFoldDB" id="A0A235BYW0"/>
<dbReference type="EMBL" id="NOZQ01000021">
    <property type="protein sequence ID" value="OYD17386.1"/>
    <property type="molecule type" value="Genomic_DNA"/>
</dbReference>
<keyword evidence="1" id="KW-0812">Transmembrane</keyword>
<feature type="transmembrane region" description="Helical" evidence="1">
    <location>
        <begin position="242"/>
        <end position="260"/>
    </location>
</feature>
<name>A0A235BYW0_UNCW3</name>
<organism evidence="2 3">
    <name type="scientific">candidate division WOR-3 bacterium JGI_Cruoil_03_44_89</name>
    <dbReference type="NCBI Taxonomy" id="1973748"/>
    <lineage>
        <taxon>Bacteria</taxon>
        <taxon>Bacteria division WOR-3</taxon>
    </lineage>
</organism>
<gene>
    <name evidence="2" type="ORF">CH333_01065</name>
</gene>
<protein>
    <submittedName>
        <fullName evidence="2">Uncharacterized protein</fullName>
    </submittedName>
</protein>
<evidence type="ECO:0000313" key="2">
    <source>
        <dbReference type="EMBL" id="OYD17386.1"/>
    </source>
</evidence>
<dbReference type="Proteomes" id="UP000215215">
    <property type="component" value="Unassembled WGS sequence"/>
</dbReference>
<feature type="transmembrane region" description="Helical" evidence="1">
    <location>
        <begin position="7"/>
        <end position="26"/>
    </location>
</feature>
<evidence type="ECO:0000313" key="3">
    <source>
        <dbReference type="Proteomes" id="UP000215215"/>
    </source>
</evidence>